<gene>
    <name evidence="2" type="ORF">MUN89_03640</name>
</gene>
<dbReference type="InterPro" id="IPR017853">
    <property type="entry name" value="GH"/>
</dbReference>
<dbReference type="EMBL" id="CP095073">
    <property type="protein sequence ID" value="UOQ45058.1"/>
    <property type="molecule type" value="Genomic_DNA"/>
</dbReference>
<dbReference type="PANTHER" id="PTHR38784">
    <property type="entry name" value="SUCROSE PHOSPHORYLASE"/>
    <property type="match status" value="1"/>
</dbReference>
<reference evidence="2 3" key="1">
    <citation type="submission" date="2022-04" db="EMBL/GenBank/DDBJ databases">
        <title>Halobacillus sp. isolated from saltern.</title>
        <authorList>
            <person name="Won M."/>
            <person name="Lee C.-M."/>
            <person name="Woen H.-Y."/>
            <person name="Kwon S.-W."/>
        </authorList>
    </citation>
    <scope>NUCLEOTIDE SEQUENCE [LARGE SCALE GENOMIC DNA]</scope>
    <source>
        <strain evidence="2 3">SSBR10-3</strain>
    </source>
</reference>
<evidence type="ECO:0000313" key="3">
    <source>
        <dbReference type="Proteomes" id="UP000831787"/>
    </source>
</evidence>
<sequence length="351" mass="39867">MTDILLEYAHQGATSIRLDAIGFIWKESGTTCIHLPEAHSIIQLWHTIINAFQPNTQLITETNVPHKENISYFGNGFNEANMVYQFTLPPLVLFSFINHNAGKLTKWAKSIDKVSSEATFFNFLASHDGIGMRPTEGILNDEEKQQLVDQVKANGGEVSYKSNPDGSQSVYELNINYSQALVNNEEDVTLEDEIRKTIAAHSILFSVIGVPAIYYHSLLGSTNDVQGYKESGIPRRINREKLEYSQLKAELHKNGRRAEIFTRLKQLILLRQNESAFSPYAEQEIVELDDRVFSLIRKNNKTGEELFFAVNTSRKEVTVPLPFNGQDLVNDQVAEKTIKLPLYGFTWVKRR</sequence>
<evidence type="ECO:0000256" key="1">
    <source>
        <dbReference type="ARBA" id="ARBA00008452"/>
    </source>
</evidence>
<dbReference type="Gene3D" id="3.20.20.80">
    <property type="entry name" value="Glycosidases"/>
    <property type="match status" value="1"/>
</dbReference>
<name>A0ABY4ELQ2_9BACI</name>
<proteinExistence type="inferred from homology"/>
<comment type="similarity">
    <text evidence="1">Belongs to the glycosyl hydrolase 13 family. Sucrose phosphorylase subfamily.</text>
</comment>
<keyword evidence="3" id="KW-1185">Reference proteome</keyword>
<evidence type="ECO:0008006" key="4">
    <source>
        <dbReference type="Google" id="ProtNLM"/>
    </source>
</evidence>
<dbReference type="RefSeq" id="WP_244711499.1">
    <property type="nucleotide sequence ID" value="NZ_CP095073.1"/>
</dbReference>
<dbReference type="PANTHER" id="PTHR38784:SF1">
    <property type="entry name" value="SUCROSE PHOSPHORYLASE"/>
    <property type="match status" value="1"/>
</dbReference>
<dbReference type="Proteomes" id="UP000831787">
    <property type="component" value="Chromosome"/>
</dbReference>
<accession>A0ABY4ELQ2</accession>
<dbReference type="InterPro" id="IPR013780">
    <property type="entry name" value="Glyco_hydro_b"/>
</dbReference>
<protein>
    <recommendedName>
        <fullName evidence="4">Sucrose phosphorylase</fullName>
    </recommendedName>
</protein>
<evidence type="ECO:0000313" key="2">
    <source>
        <dbReference type="EMBL" id="UOQ45058.1"/>
    </source>
</evidence>
<dbReference type="Gene3D" id="2.60.40.1180">
    <property type="entry name" value="Golgi alpha-mannosidase II"/>
    <property type="match status" value="1"/>
</dbReference>
<organism evidence="2 3">
    <name type="scientific">Halobacillus salinarum</name>
    <dbReference type="NCBI Taxonomy" id="2932257"/>
    <lineage>
        <taxon>Bacteria</taxon>
        <taxon>Bacillati</taxon>
        <taxon>Bacillota</taxon>
        <taxon>Bacilli</taxon>
        <taxon>Bacillales</taxon>
        <taxon>Bacillaceae</taxon>
        <taxon>Halobacillus</taxon>
    </lineage>
</organism>
<dbReference type="SUPFAM" id="SSF51445">
    <property type="entry name" value="(Trans)glycosidases"/>
    <property type="match status" value="1"/>
</dbReference>